<feature type="domain" description="HTH cro/C1-type" evidence="1">
    <location>
        <begin position="26"/>
        <end position="69"/>
    </location>
</feature>
<dbReference type="EMBL" id="BIFY01000002">
    <property type="protein sequence ID" value="GCE58293.1"/>
    <property type="molecule type" value="Genomic_DNA"/>
</dbReference>
<evidence type="ECO:0000313" key="2">
    <source>
        <dbReference type="EMBL" id="GCE58293.1"/>
    </source>
</evidence>
<evidence type="ECO:0000259" key="1">
    <source>
        <dbReference type="PROSITE" id="PS50943"/>
    </source>
</evidence>
<dbReference type="PROSITE" id="PS50943">
    <property type="entry name" value="HTH_CROC1"/>
    <property type="match status" value="1"/>
</dbReference>
<comment type="caution">
    <text evidence="2">The sequence shown here is derived from an EMBL/GenBank/DDBJ whole genome shotgun (WGS) entry which is preliminary data.</text>
</comment>
<dbReference type="SMART" id="SM00530">
    <property type="entry name" value="HTH_XRE"/>
    <property type="match status" value="1"/>
</dbReference>
<dbReference type="Gene3D" id="3.40.50.300">
    <property type="entry name" value="P-loop containing nucleotide triphosphate hydrolases"/>
    <property type="match status" value="1"/>
</dbReference>
<dbReference type="Proteomes" id="UP000289660">
    <property type="component" value="Unassembled WGS sequence"/>
</dbReference>
<dbReference type="GO" id="GO:0003677">
    <property type="term" value="F:DNA binding"/>
    <property type="evidence" value="ECO:0007669"/>
    <property type="project" value="InterPro"/>
</dbReference>
<dbReference type="InterPro" id="IPR010982">
    <property type="entry name" value="Lambda_DNA-bd_dom_sf"/>
</dbReference>
<dbReference type="Gene3D" id="1.10.260.40">
    <property type="entry name" value="lambda repressor-like DNA-binding domains"/>
    <property type="match status" value="1"/>
</dbReference>
<gene>
    <name evidence="2" type="ORF">MiAbB_00199</name>
</gene>
<evidence type="ECO:0000313" key="3">
    <source>
        <dbReference type="Proteomes" id="UP000289660"/>
    </source>
</evidence>
<reference evidence="3" key="1">
    <citation type="submission" date="2018-12" db="EMBL/GenBank/DDBJ databases">
        <title>Genome sequence of Microcystis aeruginosa NIES-4285.</title>
        <authorList>
            <person name="Tanabe Y."/>
        </authorList>
    </citation>
    <scope>NUCLEOTIDE SEQUENCE [LARGE SCALE GENOMIC DNA]</scope>
    <source>
        <strain evidence="3">NIES-4285</strain>
    </source>
</reference>
<protein>
    <recommendedName>
        <fullName evidence="1">HTH cro/C1-type domain-containing protein</fullName>
    </recommendedName>
</protein>
<dbReference type="SUPFAM" id="SSF47413">
    <property type="entry name" value="lambda repressor-like DNA-binding domains"/>
    <property type="match status" value="1"/>
</dbReference>
<dbReference type="Pfam" id="PF14516">
    <property type="entry name" value="AAA_35"/>
    <property type="match status" value="1"/>
</dbReference>
<dbReference type="AlphaFoldDB" id="A0A402D7V0"/>
<name>A0A402D7V0_MICAE</name>
<dbReference type="InterPro" id="IPR001387">
    <property type="entry name" value="Cro/C1-type_HTH"/>
</dbReference>
<dbReference type="CDD" id="cd00093">
    <property type="entry name" value="HTH_XRE"/>
    <property type="match status" value="1"/>
</dbReference>
<proteinExistence type="predicted"/>
<dbReference type="SUPFAM" id="SSF52540">
    <property type="entry name" value="P-loop containing nucleoside triphosphate hydrolases"/>
    <property type="match status" value="1"/>
</dbReference>
<sequence>MGRSLKVKSEYIPRVKQAVKLNGYASQELLAEELGFARSTISRFLNGKSISNLNFFEICQKLGLDYREIADWDKLEETPAATSEDEGENQAADFSKYIERPPVEQLCLETVSQAGSLLRIKSAKGMGKTLLVDRILSQVDKRQYKTVSLSFLQASKGILGDLDRLLSWFALIISKKLGLAALFQEKWQEGLGLYSCTAYFEDHLLKKLDKPLILVLEEIDSLFTYTSVADDFLSLFRLWHEEAKNNNTWQKLHLIITYSTENYVLVDLNKSPLNVVGTEILLPDFTLEQVLTLANKYQANLGKDELQKIINLVGGHPYLIQKAIYGITQKQLSLADFLETAATEAGIYGDHLRGHLLNLQEHPNLAAGMKKVVESSSPVDLGATINWQLHSLGLVTFVQNAVQPRYPLYSNYFRYRLSS</sequence>
<organism evidence="2 3">
    <name type="scientific">Microcystis aeruginosa NIES-4285</name>
    <dbReference type="NCBI Taxonomy" id="2497681"/>
    <lineage>
        <taxon>Bacteria</taxon>
        <taxon>Bacillati</taxon>
        <taxon>Cyanobacteriota</taxon>
        <taxon>Cyanophyceae</taxon>
        <taxon>Oscillatoriophycideae</taxon>
        <taxon>Chroococcales</taxon>
        <taxon>Microcystaceae</taxon>
        <taxon>Microcystis</taxon>
    </lineage>
</organism>
<accession>A0A402D7V0</accession>
<dbReference type="RefSeq" id="WP_130756312.1">
    <property type="nucleotide sequence ID" value="NZ_BIFY01000002.1"/>
</dbReference>
<dbReference type="Pfam" id="PF01381">
    <property type="entry name" value="HTH_3"/>
    <property type="match status" value="1"/>
</dbReference>
<dbReference type="InterPro" id="IPR027417">
    <property type="entry name" value="P-loop_NTPase"/>
</dbReference>